<feature type="transmembrane region" description="Helical" evidence="6">
    <location>
        <begin position="12"/>
        <end position="31"/>
    </location>
</feature>
<evidence type="ECO:0000256" key="2">
    <source>
        <dbReference type="ARBA" id="ARBA00022475"/>
    </source>
</evidence>
<feature type="transmembrane region" description="Helical" evidence="6">
    <location>
        <begin position="217"/>
        <end position="240"/>
    </location>
</feature>
<dbReference type="Pfam" id="PF02653">
    <property type="entry name" value="BPD_transp_2"/>
    <property type="match status" value="1"/>
</dbReference>
<evidence type="ECO:0000256" key="1">
    <source>
        <dbReference type="ARBA" id="ARBA00004651"/>
    </source>
</evidence>
<protein>
    <submittedName>
        <fullName evidence="7">Branched-chain amino acid transport system permease</fullName>
    </submittedName>
</protein>
<dbReference type="CDD" id="cd06581">
    <property type="entry name" value="TM_PBP1_LivM_like"/>
    <property type="match status" value="1"/>
</dbReference>
<evidence type="ECO:0000256" key="5">
    <source>
        <dbReference type="ARBA" id="ARBA00023136"/>
    </source>
</evidence>
<evidence type="ECO:0000256" key="6">
    <source>
        <dbReference type="SAM" id="Phobius"/>
    </source>
</evidence>
<keyword evidence="4 6" id="KW-1133">Transmembrane helix</keyword>
<dbReference type="EMBL" id="CP147251">
    <property type="protein sequence ID" value="WYJ77930.1"/>
    <property type="molecule type" value="Genomic_DNA"/>
</dbReference>
<reference evidence="7 8" key="2">
    <citation type="submission" date="2024-03" db="EMBL/GenBank/DDBJ databases">
        <title>The Genome Sequence of Enterococcus sp. DIV2402.</title>
        <authorList>
            <consortium name="The Broad Institute Genomics Platform"/>
            <consortium name="The Broad Institute Microbial Omics Core"/>
            <consortium name="The Broad Institute Genomic Center for Infectious Diseases"/>
            <person name="Earl A."/>
            <person name="Manson A."/>
            <person name="Gilmore M."/>
            <person name="Schwartman J."/>
            <person name="Shea T."/>
            <person name="Abouelleil A."/>
            <person name="Cao P."/>
            <person name="Chapman S."/>
            <person name="Cusick C."/>
            <person name="Young S."/>
            <person name="Neafsey D."/>
            <person name="Nusbaum C."/>
            <person name="Birren B."/>
        </authorList>
    </citation>
    <scope>NUCLEOTIDE SEQUENCE [LARGE SCALE GENOMIC DNA]</scope>
    <source>
        <strain evidence="7 8">DIV2402</strain>
    </source>
</reference>
<keyword evidence="2" id="KW-1003">Cell membrane</keyword>
<dbReference type="InterPro" id="IPR001851">
    <property type="entry name" value="ABC_transp_permease"/>
</dbReference>
<dbReference type="InterPro" id="IPR043428">
    <property type="entry name" value="LivM-like"/>
</dbReference>
<feature type="transmembrane region" description="Helical" evidence="6">
    <location>
        <begin position="252"/>
        <end position="279"/>
    </location>
</feature>
<dbReference type="PANTHER" id="PTHR30482">
    <property type="entry name" value="HIGH-AFFINITY BRANCHED-CHAIN AMINO ACID TRANSPORT SYSTEM PERMEASE"/>
    <property type="match status" value="1"/>
</dbReference>
<comment type="subcellular location">
    <subcellularLocation>
        <location evidence="1">Cell membrane</location>
        <topology evidence="1">Multi-pass membrane protein</topology>
    </subcellularLocation>
</comment>
<dbReference type="Proteomes" id="UP000664701">
    <property type="component" value="Chromosome"/>
</dbReference>
<accession>A0ABZ2SSC4</accession>
<keyword evidence="3 6" id="KW-0812">Transmembrane</keyword>
<reference evidence="7 8" key="1">
    <citation type="submission" date="2021-03" db="EMBL/GenBank/DDBJ databases">
        <authorList>
            <person name="Gilmore M.S."/>
            <person name="Schwartzman J."/>
            <person name="Van Tyne D."/>
            <person name="Martin M."/>
            <person name="Earl A.M."/>
            <person name="Manson A.L."/>
            <person name="Straub T."/>
            <person name="Salamzade R."/>
            <person name="Saavedra J."/>
            <person name="Lebreton F."/>
            <person name="Prichula J."/>
            <person name="Schaufler K."/>
            <person name="Gaca A."/>
            <person name="Sgardioli B."/>
            <person name="Wagenaar J."/>
            <person name="Strong T."/>
        </authorList>
    </citation>
    <scope>NUCLEOTIDE SEQUENCE [LARGE SCALE GENOMIC DNA]</scope>
    <source>
        <strain evidence="7 8">DIV2402</strain>
    </source>
</reference>
<proteinExistence type="predicted"/>
<feature type="transmembrane region" description="Helical" evidence="6">
    <location>
        <begin position="68"/>
        <end position="85"/>
    </location>
</feature>
<evidence type="ECO:0000256" key="3">
    <source>
        <dbReference type="ARBA" id="ARBA00022692"/>
    </source>
</evidence>
<gene>
    <name evidence="7" type="ORF">DOK78_002570</name>
</gene>
<evidence type="ECO:0000313" key="8">
    <source>
        <dbReference type="Proteomes" id="UP000664701"/>
    </source>
</evidence>
<feature type="transmembrane region" description="Helical" evidence="6">
    <location>
        <begin position="91"/>
        <end position="112"/>
    </location>
</feature>
<dbReference type="PANTHER" id="PTHR30482:SF10">
    <property type="entry name" value="HIGH-AFFINITY BRANCHED-CHAIN AMINO ACID TRANSPORT PROTEIN BRAE"/>
    <property type="match status" value="1"/>
</dbReference>
<name>A0ABZ2SSC4_9ENTE</name>
<feature type="transmembrane region" description="Helical" evidence="6">
    <location>
        <begin position="37"/>
        <end position="56"/>
    </location>
</feature>
<organism evidence="7 8">
    <name type="scientific">Candidatus Enterococcus lowellii</name>
    <dbReference type="NCBI Taxonomy" id="2230877"/>
    <lineage>
        <taxon>Bacteria</taxon>
        <taxon>Bacillati</taxon>
        <taxon>Bacillota</taxon>
        <taxon>Bacilli</taxon>
        <taxon>Lactobacillales</taxon>
        <taxon>Enterococcaceae</taxon>
        <taxon>Enterococcus</taxon>
    </lineage>
</organism>
<feature type="transmembrane region" description="Helical" evidence="6">
    <location>
        <begin position="119"/>
        <end position="146"/>
    </location>
</feature>
<keyword evidence="5 6" id="KW-0472">Membrane</keyword>
<feature type="transmembrane region" description="Helical" evidence="6">
    <location>
        <begin position="286"/>
        <end position="309"/>
    </location>
</feature>
<feature type="transmembrane region" description="Helical" evidence="6">
    <location>
        <begin position="166"/>
        <end position="185"/>
    </location>
</feature>
<sequence length="330" mass="36805">MCMKKNQLFDKRFLMTFFSVIAVLVIVPIFIQRPFTVNVLILCLIWSIMGIGWNFIGGYTGQVSNGHALYFAIGAYTGALLLKWFSITPWISMWIGAAVSALVAFVIGMPLLRLSGHYFAIATMAIVESARIIFLNWGLIGGATGVTFLEKNMSSFFTLQFVAKHPFYYVCLIFFALMVLLSKALENTRFGFYCQAIKANPESAQSVGINTTKYKSIAYMLSAAVVSIGGALYAQYIQYIDPMMLLPLSTSMLIVLVCVMGGIGTVWGPVLGAFLMTFINEYSRSLFVHINGMNFVVYGVLVILIVLFLPKGLLSIRFNKFYKKERKSHD</sequence>
<evidence type="ECO:0000256" key="4">
    <source>
        <dbReference type="ARBA" id="ARBA00022989"/>
    </source>
</evidence>
<keyword evidence="8" id="KW-1185">Reference proteome</keyword>
<evidence type="ECO:0000313" key="7">
    <source>
        <dbReference type="EMBL" id="WYJ77930.1"/>
    </source>
</evidence>